<evidence type="ECO:0000313" key="2">
    <source>
        <dbReference type="EMBL" id="CAG6766105.1"/>
    </source>
</evidence>
<organism evidence="2">
    <name type="scientific">Cacopsylla melanoneura</name>
    <dbReference type="NCBI Taxonomy" id="428564"/>
    <lineage>
        <taxon>Eukaryota</taxon>
        <taxon>Metazoa</taxon>
        <taxon>Ecdysozoa</taxon>
        <taxon>Arthropoda</taxon>
        <taxon>Hexapoda</taxon>
        <taxon>Insecta</taxon>
        <taxon>Pterygota</taxon>
        <taxon>Neoptera</taxon>
        <taxon>Paraneoptera</taxon>
        <taxon>Hemiptera</taxon>
        <taxon>Sternorrhyncha</taxon>
        <taxon>Psylloidea</taxon>
        <taxon>Psyllidae</taxon>
        <taxon>Psyllinae</taxon>
        <taxon>Cacopsylla</taxon>
    </lineage>
</organism>
<keyword evidence="1" id="KW-1133">Transmembrane helix</keyword>
<dbReference type="EMBL" id="HBUF01570061">
    <property type="protein sequence ID" value="CAG6766115.1"/>
    <property type="molecule type" value="Transcribed_RNA"/>
</dbReference>
<dbReference type="EMBL" id="HBUF01570063">
    <property type="protein sequence ID" value="CAG6766120.1"/>
    <property type="molecule type" value="Transcribed_RNA"/>
</dbReference>
<keyword evidence="1" id="KW-0812">Transmembrane</keyword>
<dbReference type="EMBL" id="HBUF01570062">
    <property type="protein sequence ID" value="CAG6766118.1"/>
    <property type="molecule type" value="Transcribed_RNA"/>
</dbReference>
<accession>A0A8D9AJE3</accession>
<sequence length="132" mass="14555">MDFCFKASSSASLMIFISTSVSAFLMFSASLAISWLCLISFSSPSRYLIFSLASYSFSSSSRILKKSHVSSFLLFSSATFLTSSSVRSEFLSRYSVRSSSNLLNLFLKCSDSFIAEVISASWRSMAHVFVST</sequence>
<protein>
    <submittedName>
        <fullName evidence="2">Uncharacterized protein</fullName>
    </submittedName>
</protein>
<dbReference type="EMBL" id="HBUF01570060">
    <property type="protein sequence ID" value="CAG6766112.1"/>
    <property type="molecule type" value="Transcribed_RNA"/>
</dbReference>
<name>A0A8D9AJE3_9HEMI</name>
<proteinExistence type="predicted"/>
<keyword evidence="1" id="KW-0472">Membrane</keyword>
<feature type="transmembrane region" description="Helical" evidence="1">
    <location>
        <begin position="12"/>
        <end position="41"/>
    </location>
</feature>
<dbReference type="EMBL" id="HBUF01570059">
    <property type="protein sequence ID" value="CAG6766109.1"/>
    <property type="molecule type" value="Transcribed_RNA"/>
</dbReference>
<dbReference type="EMBL" id="HBUF01570056">
    <property type="protein sequence ID" value="CAG6766099.1"/>
    <property type="molecule type" value="Transcribed_RNA"/>
</dbReference>
<reference evidence="2" key="1">
    <citation type="submission" date="2021-05" db="EMBL/GenBank/DDBJ databases">
        <authorList>
            <person name="Alioto T."/>
            <person name="Alioto T."/>
            <person name="Gomez Garrido J."/>
        </authorList>
    </citation>
    <scope>NUCLEOTIDE SEQUENCE</scope>
</reference>
<dbReference type="EMBL" id="HBUF01570057">
    <property type="protein sequence ID" value="CAG6766102.1"/>
    <property type="molecule type" value="Transcribed_RNA"/>
</dbReference>
<evidence type="ECO:0000256" key="1">
    <source>
        <dbReference type="SAM" id="Phobius"/>
    </source>
</evidence>
<dbReference type="EMBL" id="HBUF01570058">
    <property type="protein sequence ID" value="CAG6766105.1"/>
    <property type="molecule type" value="Transcribed_RNA"/>
</dbReference>
<dbReference type="AlphaFoldDB" id="A0A8D9AJE3"/>